<dbReference type="Pfam" id="PF12974">
    <property type="entry name" value="Phosphonate-bd"/>
    <property type="match status" value="1"/>
</dbReference>
<reference evidence="1 2" key="1">
    <citation type="submission" date="2017-10" db="EMBL/GenBank/DDBJ databases">
        <title>Novel microbial diversity and functional potential in the marine mammal oral microbiome.</title>
        <authorList>
            <person name="Dudek N.K."/>
            <person name="Sun C.L."/>
            <person name="Burstein D."/>
            <person name="Kantor R.S."/>
            <person name="Aliaga Goltsman D.S."/>
            <person name="Bik E.M."/>
            <person name="Thomas B.C."/>
            <person name="Banfield J.F."/>
            <person name="Relman D.A."/>
        </authorList>
    </citation>
    <scope>NUCLEOTIDE SEQUENCE [LARGE SCALE GENOMIC DNA]</scope>
    <source>
        <strain evidence="1">DOLJORAL78_47_16</strain>
    </source>
</reference>
<evidence type="ECO:0000313" key="2">
    <source>
        <dbReference type="Proteomes" id="UP000230821"/>
    </source>
</evidence>
<organism evidence="1 2">
    <name type="scientific">candidate division KSB3 bacterium</name>
    <dbReference type="NCBI Taxonomy" id="2044937"/>
    <lineage>
        <taxon>Bacteria</taxon>
        <taxon>candidate division KSB3</taxon>
    </lineage>
</organism>
<proteinExistence type="predicted"/>
<accession>A0A2G6KL20</accession>
<dbReference type="PANTHER" id="PTHR35841">
    <property type="entry name" value="PHOSPHONATES-BINDING PERIPLASMIC PROTEIN"/>
    <property type="match status" value="1"/>
</dbReference>
<name>A0A2G6KL20_9BACT</name>
<dbReference type="PANTHER" id="PTHR35841:SF1">
    <property type="entry name" value="PHOSPHONATES-BINDING PERIPLASMIC PROTEIN"/>
    <property type="match status" value="1"/>
</dbReference>
<dbReference type="SUPFAM" id="SSF53850">
    <property type="entry name" value="Periplasmic binding protein-like II"/>
    <property type="match status" value="1"/>
</dbReference>
<protein>
    <submittedName>
        <fullName evidence="1">Phosphate ABC transporter substrate-binding protein</fullName>
    </submittedName>
</protein>
<dbReference type="Proteomes" id="UP000230821">
    <property type="component" value="Unassembled WGS sequence"/>
</dbReference>
<gene>
    <name evidence="1" type="ORF">CSA56_00470</name>
</gene>
<evidence type="ECO:0000313" key="1">
    <source>
        <dbReference type="EMBL" id="PIE36335.1"/>
    </source>
</evidence>
<comment type="caution">
    <text evidence="1">The sequence shown here is derived from an EMBL/GenBank/DDBJ whole genome shotgun (WGS) entry which is preliminary data.</text>
</comment>
<dbReference type="EMBL" id="PDSK01000018">
    <property type="protein sequence ID" value="PIE36335.1"/>
    <property type="molecule type" value="Genomic_DNA"/>
</dbReference>
<dbReference type="Gene3D" id="3.40.190.10">
    <property type="entry name" value="Periplasmic binding protein-like II"/>
    <property type="match status" value="2"/>
</dbReference>
<sequence length="300" mass="32757">MLHKILATVVLMSILITLVGSEAYSESGKIVLGKISDKPTKKLKEYQPLADYLAEYLNDVGIETGEVKVAPDIETMARWMASGEVDLFFDNPYSAFLVGDRSGAQPIIFRIKEGPSEKHGVFFALAESGLTSLADLEGRLIALEEPESASDYLLPMVHMLEAGMNPVKKSDINDPVAADEVGYVFSYDSDKTVQLLVTKKIEAGVITDDDFQKISDANPGVLVVLAETEEGTRNQLGIVRAGMDPSVVEAMITLLTGLDKTAEGPMVMESSETLRFEEISGDLGTILTRLRTMYELVQNR</sequence>
<dbReference type="AlphaFoldDB" id="A0A2G6KL20"/>